<dbReference type="PANTHER" id="PTHR24148:SF79">
    <property type="entry name" value="HETEROKARYON INCOMPATIBILITY DOMAIN-CONTAINING PROTEIN"/>
    <property type="match status" value="1"/>
</dbReference>
<organism evidence="2 3">
    <name type="scientific">Colletotrichum zoysiae</name>
    <dbReference type="NCBI Taxonomy" id="1216348"/>
    <lineage>
        <taxon>Eukaryota</taxon>
        <taxon>Fungi</taxon>
        <taxon>Dikarya</taxon>
        <taxon>Ascomycota</taxon>
        <taxon>Pezizomycotina</taxon>
        <taxon>Sordariomycetes</taxon>
        <taxon>Hypocreomycetidae</taxon>
        <taxon>Glomerellales</taxon>
        <taxon>Glomerellaceae</taxon>
        <taxon>Colletotrichum</taxon>
        <taxon>Colletotrichum graminicola species complex</taxon>
    </lineage>
</organism>
<dbReference type="PANTHER" id="PTHR24148">
    <property type="entry name" value="ANKYRIN REPEAT DOMAIN-CONTAINING PROTEIN 39 HOMOLOG-RELATED"/>
    <property type="match status" value="1"/>
</dbReference>
<accession>A0AAD9LSW0</accession>
<dbReference type="InterPro" id="IPR052895">
    <property type="entry name" value="HetReg/Transcr_Mod"/>
</dbReference>
<comment type="caution">
    <text evidence="2">The sequence shown here is derived from an EMBL/GenBank/DDBJ whole genome shotgun (WGS) entry which is preliminary data.</text>
</comment>
<evidence type="ECO:0000313" key="3">
    <source>
        <dbReference type="Proteomes" id="UP001232148"/>
    </source>
</evidence>
<dbReference type="AlphaFoldDB" id="A0AAD9LSW0"/>
<sequence>MDATESYRYPGEKLDLEDAFRLVEVQAGEGDAPITVHLLASSLNDFPVYEALSYAWGDATDRDAIRVVAFASCGDASSTTSLPVTRSCAAALRRLRLPKKPRMLWIDAVCIDQSSVPERNRQLGLMPRIYSQAACVVVYLGEGSDAEGSDEAMDWLREAQEPSQTLPLPATQRAITSLLGRPWFLRTWVLQEIRLARRATVVCGTRDVSWEAFNQLRYHVDNDMRAEPLPYAVQSLASNGQPLEAGWIPPYPARLLKLLQNTRYLEATDARDKLYAVLPLLGWEDRQRDRAADAGKGNRATFAIPEWDHGRPPA</sequence>
<reference evidence="2" key="1">
    <citation type="submission" date="2021-06" db="EMBL/GenBank/DDBJ databases">
        <title>Comparative genomics, transcriptomics and evolutionary studies reveal genomic signatures of adaptation to plant cell wall in hemibiotrophic fungi.</title>
        <authorList>
            <consortium name="DOE Joint Genome Institute"/>
            <person name="Baroncelli R."/>
            <person name="Diaz J.F."/>
            <person name="Benocci T."/>
            <person name="Peng M."/>
            <person name="Battaglia E."/>
            <person name="Haridas S."/>
            <person name="Andreopoulos W."/>
            <person name="Labutti K."/>
            <person name="Pangilinan J."/>
            <person name="Floch G.L."/>
            <person name="Makela M.R."/>
            <person name="Henrissat B."/>
            <person name="Grigoriev I.V."/>
            <person name="Crouch J.A."/>
            <person name="De Vries R.P."/>
            <person name="Sukno S.A."/>
            <person name="Thon M.R."/>
        </authorList>
    </citation>
    <scope>NUCLEOTIDE SEQUENCE</scope>
    <source>
        <strain evidence="2">MAFF235873</strain>
    </source>
</reference>
<keyword evidence="3" id="KW-1185">Reference proteome</keyword>
<dbReference type="Proteomes" id="UP001232148">
    <property type="component" value="Unassembled WGS sequence"/>
</dbReference>
<dbReference type="Pfam" id="PF06985">
    <property type="entry name" value="HET"/>
    <property type="match status" value="1"/>
</dbReference>
<evidence type="ECO:0000259" key="1">
    <source>
        <dbReference type="Pfam" id="PF06985"/>
    </source>
</evidence>
<proteinExistence type="predicted"/>
<feature type="domain" description="Heterokaryon incompatibility" evidence="1">
    <location>
        <begin position="49"/>
        <end position="192"/>
    </location>
</feature>
<evidence type="ECO:0000313" key="2">
    <source>
        <dbReference type="EMBL" id="KAK2020501.1"/>
    </source>
</evidence>
<dbReference type="InterPro" id="IPR010730">
    <property type="entry name" value="HET"/>
</dbReference>
<protein>
    <submittedName>
        <fullName evidence="2">Heterokaryon incompatibility protein</fullName>
    </submittedName>
</protein>
<name>A0AAD9LSW0_9PEZI</name>
<feature type="non-terminal residue" evidence="2">
    <location>
        <position position="314"/>
    </location>
</feature>
<dbReference type="EMBL" id="MU843231">
    <property type="protein sequence ID" value="KAK2020501.1"/>
    <property type="molecule type" value="Genomic_DNA"/>
</dbReference>
<gene>
    <name evidence="2" type="ORF">LX32DRAFT_502431</name>
</gene>